<dbReference type="PANTHER" id="PTHR43780">
    <property type="entry name" value="1-AMINOCYCLOPROPANE-1-CARBOXYLATE DEAMINASE-RELATED"/>
    <property type="match status" value="1"/>
</dbReference>
<dbReference type="HOGENOM" id="CLU_048897_1_0_0"/>
<dbReference type="Pfam" id="PF00291">
    <property type="entry name" value="PALP"/>
    <property type="match status" value="1"/>
</dbReference>
<sequence length="314" mass="34587">MVVRIDLAIKPTPVQFLRKVSAEYGFDLYIKRDDLTELLGSGNKIRKLEYLMGDALKQGATTIFTSGGLQSNHARATAYVSRKLGLKPVLFLRKGEKVLNGNLLLDMLFGAEIVEVSSEEYENIDEIFLEYKKEKEKRGEKVYIIPEGGSNALGALGYFNMVMELKDQIDVESFEAIVCAVGSGGTIAGISAALSFLGYRVPVIGVNVTTKNADYFVEKVKKIVRDMGKLGVEAKEPRFEIVDSFRGPAYAVPSDEDVNVIKEIATKEAIVLDPVYTSKAFRGTLEMFRSSGKRILFVHTGGIFGVFAQSGRLV</sequence>
<evidence type="ECO:0000256" key="1">
    <source>
        <dbReference type="ARBA" id="ARBA00001933"/>
    </source>
</evidence>
<gene>
    <name evidence="7" type="ordered locus">CTN_0461</name>
</gene>
<dbReference type="eggNOG" id="COG2515">
    <property type="taxonomic scope" value="Bacteria"/>
</dbReference>
<keyword evidence="3 5" id="KW-0663">Pyridoxal phosphate</keyword>
<evidence type="ECO:0000256" key="2">
    <source>
        <dbReference type="ARBA" id="ARBA00008639"/>
    </source>
</evidence>
<dbReference type="NCBIfam" id="TIGR01275">
    <property type="entry name" value="ACC_deam_rel"/>
    <property type="match status" value="1"/>
</dbReference>
<dbReference type="AlphaFoldDB" id="B9K6Q4"/>
<keyword evidence="8" id="KW-1185">Reference proteome</keyword>
<proteinExistence type="inferred from homology"/>
<evidence type="ECO:0000256" key="5">
    <source>
        <dbReference type="PIRSR" id="PIRSR006278-2"/>
    </source>
</evidence>
<dbReference type="InterPro" id="IPR005966">
    <property type="entry name" value="D-Cys_desShydrase"/>
</dbReference>
<dbReference type="InterPro" id="IPR001926">
    <property type="entry name" value="TrpB-like_PALP"/>
</dbReference>
<organism evidence="7 8">
    <name type="scientific">Thermotoga neapolitana (strain ATCC 49049 / DSM 4359 / NBRC 107923 / NS-E)</name>
    <dbReference type="NCBI Taxonomy" id="309803"/>
    <lineage>
        <taxon>Bacteria</taxon>
        <taxon>Thermotogati</taxon>
        <taxon>Thermotogota</taxon>
        <taxon>Thermotogae</taxon>
        <taxon>Thermotogales</taxon>
        <taxon>Thermotogaceae</taxon>
        <taxon>Thermotoga</taxon>
    </lineage>
</organism>
<feature type="modified residue" description="N6-(pyridoxal phosphate)lysine" evidence="5">
    <location>
        <position position="44"/>
    </location>
</feature>
<evidence type="ECO:0000256" key="4">
    <source>
        <dbReference type="PIRSR" id="PIRSR006278-1"/>
    </source>
</evidence>
<reference evidence="7 8" key="1">
    <citation type="journal article" date="2009" name="Biosci. Biotechnol. Biochem.">
        <title>WeGAS: a web-based microbial genome annotation system.</title>
        <authorList>
            <person name="Lee D."/>
            <person name="Seo H."/>
            <person name="Park C."/>
            <person name="Park K."/>
        </authorList>
    </citation>
    <scope>NUCLEOTIDE SEQUENCE [LARGE SCALE GENOMIC DNA]</scope>
    <source>
        <strain evidence="8">ATCC 49049 / DSM 4359 / NBRC 107923 / NS-E</strain>
    </source>
</reference>
<dbReference type="PIRSF" id="PIRSF006278">
    <property type="entry name" value="ACCD_DCysDesulf"/>
    <property type="match status" value="1"/>
</dbReference>
<dbReference type="KEGG" id="tna:CTN_0461"/>
<evidence type="ECO:0000313" key="8">
    <source>
        <dbReference type="Proteomes" id="UP000000445"/>
    </source>
</evidence>
<dbReference type="InterPro" id="IPR036052">
    <property type="entry name" value="TrpB-like_PALP_sf"/>
</dbReference>
<comment type="cofactor">
    <cofactor evidence="1">
        <name>pyridoxal 5'-phosphate</name>
        <dbReference type="ChEBI" id="CHEBI:597326"/>
    </cofactor>
</comment>
<dbReference type="EMBL" id="CP000916">
    <property type="protein sequence ID" value="ACM22637.1"/>
    <property type="molecule type" value="Genomic_DNA"/>
</dbReference>
<dbReference type="SUPFAM" id="SSF53686">
    <property type="entry name" value="Tryptophan synthase beta subunit-like PLP-dependent enzymes"/>
    <property type="match status" value="1"/>
</dbReference>
<dbReference type="Proteomes" id="UP000000445">
    <property type="component" value="Chromosome"/>
</dbReference>
<dbReference type="STRING" id="309803.CTN_0461"/>
<dbReference type="GO" id="GO:0019148">
    <property type="term" value="F:D-cysteine desulfhydrase activity"/>
    <property type="evidence" value="ECO:0007669"/>
    <property type="project" value="TreeGrafter"/>
</dbReference>
<name>B9K6Q4_THENN</name>
<dbReference type="PANTHER" id="PTHR43780:SF2">
    <property type="entry name" value="1-AMINOCYCLOPROPANE-1-CARBOXYLATE DEAMINASE-RELATED"/>
    <property type="match status" value="1"/>
</dbReference>
<evidence type="ECO:0000259" key="6">
    <source>
        <dbReference type="Pfam" id="PF00291"/>
    </source>
</evidence>
<feature type="active site" description="Nucleophile" evidence="4">
    <location>
        <position position="71"/>
    </location>
</feature>
<accession>B9K6Q4</accession>
<evidence type="ECO:0000256" key="3">
    <source>
        <dbReference type="ARBA" id="ARBA00022898"/>
    </source>
</evidence>
<dbReference type="Gene3D" id="3.40.50.1100">
    <property type="match status" value="2"/>
</dbReference>
<feature type="domain" description="Tryptophan synthase beta chain-like PALP" evidence="6">
    <location>
        <begin position="5"/>
        <end position="301"/>
    </location>
</feature>
<dbReference type="InterPro" id="IPR027278">
    <property type="entry name" value="ACCD_DCysDesulf"/>
</dbReference>
<protein>
    <submittedName>
        <fullName evidence="7">1-aminocyclopropane-1-carboxylate deaminase</fullName>
    </submittedName>
</protein>
<comment type="similarity">
    <text evidence="2">Belongs to the ACC deaminase/D-cysteine desulfhydrase family.</text>
</comment>
<evidence type="ECO:0000313" key="7">
    <source>
        <dbReference type="EMBL" id="ACM22637.1"/>
    </source>
</evidence>